<dbReference type="PROSITE" id="PS51257">
    <property type="entry name" value="PROKAR_LIPOPROTEIN"/>
    <property type="match status" value="1"/>
</dbReference>
<keyword evidence="3" id="KW-0472">Membrane</keyword>
<dbReference type="GO" id="GO:0007040">
    <property type="term" value="P:lysosome organization"/>
    <property type="evidence" value="ECO:0007669"/>
    <property type="project" value="InterPro"/>
</dbReference>
<dbReference type="SUPFAM" id="SSF52540">
    <property type="entry name" value="P-loop containing nucleoside triphosphate hydrolases"/>
    <property type="match status" value="1"/>
</dbReference>
<sequence length="1058" mass="124678">MDYLRPIWNCFTTFCSCLHCSEDPSTQGYEPSERTHLLADPINHSPALRRTNSDNISNDYSHSLPKKDDQNALCRLVQNTALNMIDVGAMDSHNLEHQECQDRIQLYKQRLLQQWSNVQHPSRNPTGMLRDIPNPEICLTMPVLIDDIIQFRAKMSFQTNYKLWVATKRDLDHIIRRQNVLKQREPIEEKAITFKIFTQMYVLYADLVEKLARLYTGTLQVQKREIISGLLDNAAKRLAELKNELKAIELSEFLYLDKELIERKLIPHDLLIWRSPEFLYRRPPELQDIMYENRLFMNPHDMERTIAKDKEILWNALILIQSHERARQARVYRAAIRYDKANLKVRMEKKVPYIFTHKKDQPMSIPVKRTIFSANFLKPLPECRNLLDTETIEINTVTDEEVQRIAQMQEAAALVIQSVWRAYRAKTLVEKKKINKLVLYGMIKDRIHVDPKARNKAILEMYEKEIRKKKLDEDFVALMTNERTRLLQERTPWIMEDISDHIRAWFQEFYDKLEDFHPYPDALKGGTILLVTDETMTLNEFKEFKDRANLSKEEKKKLAEKEKQQKQKEKEKLKKEKMKEAKKRKKLKDAGVYDIAYDLSINPAITEMEAFMKQYSVDWRNIDEYLNKNQVAIKEWVTESELAIIHKELRALVDEYMILEYEMLQKALALDRKKKYVPTKRKKPKEKGKKRKKKRITKDLTADRTIESLYEELAADGIIESYPIKTFDTFVADFNYLADNKRDEDGLVIVGPAKADLKAVIQESMFGMGQMNVDKPKSLCIVGPFNNGKKLLVNIIASEMGKFSGFEISLICYTFIDIRLYIIRFDLNSDAVLMNLSPEKTAKYSDKMNYFLHIIIKVARAFQPTIIFINDAHRVFWRKVPKEQEDLKPQLLAAPFQKKLLKPIRKTDKIMIVGTTDQPWAASGKFNKAFQRMLLIPRSEYGSLFLLWLEYLIQNVGGENVKDYMVTALTKVFRNYQTGDVVANINTTLNIQRRMRLHREPLQPSEIMNYFFDRPEPLFPPDEKIIEKYETWFNRVNKYARLKTAFRLKKQAQQKKKK</sequence>
<keyword evidence="2" id="KW-0519">Myristate</keyword>
<dbReference type="Pfam" id="PF00004">
    <property type="entry name" value="AAA"/>
    <property type="match status" value="1"/>
</dbReference>
<dbReference type="InterPro" id="IPR052267">
    <property type="entry name" value="N-DRC_Component"/>
</dbReference>
<dbReference type="EMBL" id="CCAG010023454">
    <property type="status" value="NOT_ANNOTATED_CDS"/>
    <property type="molecule type" value="Genomic_DNA"/>
</dbReference>
<evidence type="ECO:0000256" key="5">
    <source>
        <dbReference type="ARBA" id="ARBA00023288"/>
    </source>
</evidence>
<dbReference type="GO" id="GO:0032008">
    <property type="term" value="P:positive regulation of TOR signaling"/>
    <property type="evidence" value="ECO:0007669"/>
    <property type="project" value="InterPro"/>
</dbReference>
<keyword evidence="4" id="KW-0564">Palmitate</keyword>
<dbReference type="InterPro" id="IPR028209">
    <property type="entry name" value="LAMTOR1/MEH1"/>
</dbReference>
<dbReference type="GO" id="GO:0031902">
    <property type="term" value="C:late endosome membrane"/>
    <property type="evidence" value="ECO:0007669"/>
    <property type="project" value="InterPro"/>
</dbReference>
<evidence type="ECO:0000256" key="3">
    <source>
        <dbReference type="ARBA" id="ARBA00023136"/>
    </source>
</evidence>
<dbReference type="GO" id="GO:0043410">
    <property type="term" value="P:positive regulation of MAPK cascade"/>
    <property type="evidence" value="ECO:0007669"/>
    <property type="project" value="InterPro"/>
</dbReference>
<dbReference type="Pfam" id="PF15454">
    <property type="entry name" value="LAMTOR"/>
    <property type="match status" value="1"/>
</dbReference>
<feature type="compositionally biased region" description="Basic and acidic residues" evidence="7">
    <location>
        <begin position="555"/>
        <end position="579"/>
    </location>
</feature>
<dbReference type="GO" id="GO:0016197">
    <property type="term" value="P:endosomal transport"/>
    <property type="evidence" value="ECO:0007669"/>
    <property type="project" value="InterPro"/>
</dbReference>
<dbReference type="PANTHER" id="PTHR14690:SF9">
    <property type="entry name" value="GH08353P"/>
    <property type="match status" value="1"/>
</dbReference>
<dbReference type="PROSITE" id="PS50096">
    <property type="entry name" value="IQ"/>
    <property type="match status" value="1"/>
</dbReference>
<evidence type="ECO:0000256" key="6">
    <source>
        <dbReference type="SAM" id="Coils"/>
    </source>
</evidence>
<organism evidence="9 10">
    <name type="scientific">Glossina morsitans morsitans</name>
    <name type="common">Savannah tsetse fly</name>
    <dbReference type="NCBI Taxonomy" id="37546"/>
    <lineage>
        <taxon>Eukaryota</taxon>
        <taxon>Metazoa</taxon>
        <taxon>Ecdysozoa</taxon>
        <taxon>Arthropoda</taxon>
        <taxon>Hexapoda</taxon>
        <taxon>Insecta</taxon>
        <taxon>Pterygota</taxon>
        <taxon>Neoptera</taxon>
        <taxon>Endopterygota</taxon>
        <taxon>Diptera</taxon>
        <taxon>Brachycera</taxon>
        <taxon>Muscomorpha</taxon>
        <taxon>Hippoboscoidea</taxon>
        <taxon>Glossinidae</taxon>
        <taxon>Glossina</taxon>
    </lineage>
</organism>
<protein>
    <recommendedName>
        <fullName evidence="8">ATPase AAA-type core domain-containing protein</fullName>
    </recommendedName>
</protein>
<evidence type="ECO:0000259" key="8">
    <source>
        <dbReference type="Pfam" id="PF00004"/>
    </source>
</evidence>
<dbReference type="GO" id="GO:0042632">
    <property type="term" value="P:cholesterol homeostasis"/>
    <property type="evidence" value="ECO:0007669"/>
    <property type="project" value="InterPro"/>
</dbReference>
<dbReference type="InterPro" id="IPR027417">
    <property type="entry name" value="P-loop_NTPase"/>
</dbReference>
<keyword evidence="6" id="KW-0175">Coiled coil</keyword>
<dbReference type="CDD" id="cd23767">
    <property type="entry name" value="IQCD"/>
    <property type="match status" value="1"/>
</dbReference>
<evidence type="ECO:0000256" key="2">
    <source>
        <dbReference type="ARBA" id="ARBA00022707"/>
    </source>
</evidence>
<dbReference type="GO" id="GO:0045121">
    <property type="term" value="C:membrane raft"/>
    <property type="evidence" value="ECO:0007669"/>
    <property type="project" value="InterPro"/>
</dbReference>
<feature type="region of interest" description="Disordered" evidence="7">
    <location>
        <begin position="555"/>
        <end position="580"/>
    </location>
</feature>
<feature type="coiled-coil region" evidence="6">
    <location>
        <begin position="224"/>
        <end position="251"/>
    </location>
</feature>
<dbReference type="GO" id="GO:0016887">
    <property type="term" value="F:ATP hydrolysis activity"/>
    <property type="evidence" value="ECO:0007669"/>
    <property type="project" value="InterPro"/>
</dbReference>
<dbReference type="Gene3D" id="3.40.50.300">
    <property type="entry name" value="P-loop containing nucleotide triphosphate hydrolases"/>
    <property type="match status" value="1"/>
</dbReference>
<dbReference type="PhylomeDB" id="A0A1B0FKQ3"/>
<dbReference type="SMART" id="SM01262">
    <property type="entry name" value="LAMTOR"/>
    <property type="match status" value="1"/>
</dbReference>
<dbReference type="AlphaFoldDB" id="A0A1B0FKQ3"/>
<accession>A0A1B0FKQ3</accession>
<comment type="subcellular location">
    <subcellularLocation>
        <location evidence="1">Endomembrane system</location>
    </subcellularLocation>
</comment>
<evidence type="ECO:0000313" key="10">
    <source>
        <dbReference type="Proteomes" id="UP000092444"/>
    </source>
</evidence>
<evidence type="ECO:0000256" key="7">
    <source>
        <dbReference type="SAM" id="MobiDB-lite"/>
    </source>
</evidence>
<dbReference type="GO" id="GO:0071986">
    <property type="term" value="C:Ragulator complex"/>
    <property type="evidence" value="ECO:0007669"/>
    <property type="project" value="InterPro"/>
</dbReference>
<dbReference type="VEuPathDB" id="VectorBase:GMOY004398"/>
<evidence type="ECO:0000256" key="1">
    <source>
        <dbReference type="ARBA" id="ARBA00004308"/>
    </source>
</evidence>
<keyword evidence="10" id="KW-1185">Reference proteome</keyword>
<keyword evidence="5" id="KW-0449">Lipoprotein</keyword>
<evidence type="ECO:0000313" key="9">
    <source>
        <dbReference type="EnsemblMetazoa" id="GMOY004398-PA"/>
    </source>
</evidence>
<dbReference type="InterPro" id="IPR003959">
    <property type="entry name" value="ATPase_AAA_core"/>
</dbReference>
<dbReference type="STRING" id="37546.A0A1B0FKQ3"/>
<feature type="domain" description="ATPase AAA-type core" evidence="8">
    <location>
        <begin position="779"/>
        <end position="937"/>
    </location>
</feature>
<name>A0A1B0FKQ3_GLOMM</name>
<dbReference type="GO" id="GO:0005524">
    <property type="term" value="F:ATP binding"/>
    <property type="evidence" value="ECO:0007669"/>
    <property type="project" value="InterPro"/>
</dbReference>
<dbReference type="PANTHER" id="PTHR14690">
    <property type="entry name" value="IQ MOTIF CONTAINING WITH AAA DOMAIN 1"/>
    <property type="match status" value="1"/>
</dbReference>
<dbReference type="Proteomes" id="UP000092444">
    <property type="component" value="Unassembled WGS sequence"/>
</dbReference>
<dbReference type="GO" id="GO:0071230">
    <property type="term" value="P:cellular response to amino acid stimulus"/>
    <property type="evidence" value="ECO:0007669"/>
    <property type="project" value="InterPro"/>
</dbReference>
<dbReference type="EnsemblMetazoa" id="GMOY004398-RA">
    <property type="protein sequence ID" value="GMOY004398-PA"/>
    <property type="gene ID" value="GMOY004398"/>
</dbReference>
<proteinExistence type="predicted"/>
<reference evidence="9" key="1">
    <citation type="submission" date="2020-05" db="UniProtKB">
        <authorList>
            <consortium name="EnsemblMetazoa"/>
        </authorList>
    </citation>
    <scope>IDENTIFICATION</scope>
    <source>
        <strain evidence="9">Yale</strain>
    </source>
</reference>
<dbReference type="GO" id="GO:0001919">
    <property type="term" value="P:regulation of receptor recycling"/>
    <property type="evidence" value="ECO:0007669"/>
    <property type="project" value="InterPro"/>
</dbReference>
<feature type="region of interest" description="Disordered" evidence="7">
    <location>
        <begin position="675"/>
        <end position="696"/>
    </location>
</feature>
<evidence type="ECO:0000256" key="4">
    <source>
        <dbReference type="ARBA" id="ARBA00023139"/>
    </source>
</evidence>